<keyword evidence="1" id="KW-0732">Signal</keyword>
<feature type="chain" id="PRO_5005595321" evidence="1">
    <location>
        <begin position="26"/>
        <end position="118"/>
    </location>
</feature>
<dbReference type="Gramene" id="KOM36769">
    <property type="protein sequence ID" value="KOM36769"/>
    <property type="gene ID" value="LR48_Vigan03g015000"/>
</dbReference>
<reference evidence="3" key="1">
    <citation type="journal article" date="2015" name="Proc. Natl. Acad. Sci. U.S.A.">
        <title>Genome sequencing of adzuki bean (Vigna angularis) provides insight into high starch and low fat accumulation and domestication.</title>
        <authorList>
            <person name="Yang K."/>
            <person name="Tian Z."/>
            <person name="Chen C."/>
            <person name="Luo L."/>
            <person name="Zhao B."/>
            <person name="Wang Z."/>
            <person name="Yu L."/>
            <person name="Li Y."/>
            <person name="Sun Y."/>
            <person name="Li W."/>
            <person name="Chen Y."/>
            <person name="Li Y."/>
            <person name="Zhang Y."/>
            <person name="Ai D."/>
            <person name="Zhao J."/>
            <person name="Shang C."/>
            <person name="Ma Y."/>
            <person name="Wu B."/>
            <person name="Wang M."/>
            <person name="Gao L."/>
            <person name="Sun D."/>
            <person name="Zhang P."/>
            <person name="Guo F."/>
            <person name="Wang W."/>
            <person name="Li Y."/>
            <person name="Wang J."/>
            <person name="Varshney R.K."/>
            <person name="Wang J."/>
            <person name="Ling H.Q."/>
            <person name="Wan P."/>
        </authorList>
    </citation>
    <scope>NUCLEOTIDE SEQUENCE</scope>
    <source>
        <strain evidence="3">cv. Jingnong 6</strain>
    </source>
</reference>
<name>A0A0L9U2Y8_PHAAN</name>
<proteinExistence type="predicted"/>
<gene>
    <name evidence="2" type="ORF">LR48_Vigan03g015000</name>
</gene>
<feature type="signal peptide" evidence="1">
    <location>
        <begin position="1"/>
        <end position="25"/>
    </location>
</feature>
<dbReference type="AlphaFoldDB" id="A0A0L9U2Y8"/>
<evidence type="ECO:0000313" key="3">
    <source>
        <dbReference type="Proteomes" id="UP000053144"/>
    </source>
</evidence>
<dbReference type="EMBL" id="CM003373">
    <property type="protein sequence ID" value="KOM36769.1"/>
    <property type="molecule type" value="Genomic_DNA"/>
</dbReference>
<dbReference type="Proteomes" id="UP000053144">
    <property type="component" value="Chromosome 3"/>
</dbReference>
<dbReference type="OMA" id="KIHENCQ"/>
<protein>
    <submittedName>
        <fullName evidence="2">Uncharacterized protein</fullName>
    </submittedName>
</protein>
<evidence type="ECO:0000256" key="1">
    <source>
        <dbReference type="SAM" id="SignalP"/>
    </source>
</evidence>
<sequence length="118" mass="13127">MKKRSATGFLIWVVVITLHAHLSIAAVSNSNETMSLCDGSLQDCPILHPLDSQFPTITARMLAEGNPVTGNTNNKYKQAIICKNYPQGYRYCPPLHPKLGNKIHENCQSDYKRNCPPS</sequence>
<evidence type="ECO:0000313" key="2">
    <source>
        <dbReference type="EMBL" id="KOM36769.1"/>
    </source>
</evidence>
<accession>A0A0L9U2Y8</accession>
<organism evidence="2 3">
    <name type="scientific">Phaseolus angularis</name>
    <name type="common">Azuki bean</name>
    <name type="synonym">Vigna angularis</name>
    <dbReference type="NCBI Taxonomy" id="3914"/>
    <lineage>
        <taxon>Eukaryota</taxon>
        <taxon>Viridiplantae</taxon>
        <taxon>Streptophyta</taxon>
        <taxon>Embryophyta</taxon>
        <taxon>Tracheophyta</taxon>
        <taxon>Spermatophyta</taxon>
        <taxon>Magnoliopsida</taxon>
        <taxon>eudicotyledons</taxon>
        <taxon>Gunneridae</taxon>
        <taxon>Pentapetalae</taxon>
        <taxon>rosids</taxon>
        <taxon>fabids</taxon>
        <taxon>Fabales</taxon>
        <taxon>Fabaceae</taxon>
        <taxon>Papilionoideae</taxon>
        <taxon>50 kb inversion clade</taxon>
        <taxon>NPAAA clade</taxon>
        <taxon>indigoferoid/millettioid clade</taxon>
        <taxon>Phaseoleae</taxon>
        <taxon>Vigna</taxon>
    </lineage>
</organism>